<evidence type="ECO:0000313" key="7">
    <source>
        <dbReference type="Proteomes" id="UP000284822"/>
    </source>
</evidence>
<feature type="region of interest" description="Disordered" evidence="4">
    <location>
        <begin position="536"/>
        <end position="559"/>
    </location>
</feature>
<evidence type="ECO:0000256" key="3">
    <source>
        <dbReference type="SAM" id="Coils"/>
    </source>
</evidence>
<dbReference type="InterPro" id="IPR003593">
    <property type="entry name" value="AAA+_ATPase"/>
</dbReference>
<keyword evidence="2 6" id="KW-0067">ATP-binding</keyword>
<dbReference type="InterPro" id="IPR027417">
    <property type="entry name" value="P-loop_NTPase"/>
</dbReference>
<dbReference type="PANTHER" id="PTHR42855">
    <property type="entry name" value="ABC TRANSPORTER ATP-BINDING SUBUNIT"/>
    <property type="match status" value="1"/>
</dbReference>
<dbReference type="SMART" id="SM00382">
    <property type="entry name" value="AAA"/>
    <property type="match status" value="2"/>
</dbReference>
<dbReference type="EMBL" id="QOCS01000009">
    <property type="protein sequence ID" value="RHW46953.1"/>
    <property type="molecule type" value="Genomic_DNA"/>
</dbReference>
<evidence type="ECO:0000259" key="5">
    <source>
        <dbReference type="PROSITE" id="PS50893"/>
    </source>
</evidence>
<dbReference type="CDD" id="cd03221">
    <property type="entry name" value="ABCF_EF-3"/>
    <property type="match status" value="2"/>
</dbReference>
<evidence type="ECO:0000313" key="6">
    <source>
        <dbReference type="EMBL" id="RHW46953.1"/>
    </source>
</evidence>
<evidence type="ECO:0000256" key="4">
    <source>
        <dbReference type="SAM" id="MobiDB-lite"/>
    </source>
</evidence>
<dbReference type="PANTHER" id="PTHR42855:SF1">
    <property type="entry name" value="ABC TRANSPORTER DOMAIN-CONTAINING PROTEIN"/>
    <property type="match status" value="1"/>
</dbReference>
<dbReference type="AlphaFoldDB" id="A0A3R6VGP1"/>
<dbReference type="GO" id="GO:0005524">
    <property type="term" value="F:ATP binding"/>
    <property type="evidence" value="ECO:0007669"/>
    <property type="project" value="UniProtKB-KW"/>
</dbReference>
<dbReference type="RefSeq" id="WP_118910732.1">
    <property type="nucleotide sequence ID" value="NZ_QOCS01000009.1"/>
</dbReference>
<dbReference type="GO" id="GO:0003677">
    <property type="term" value="F:DNA binding"/>
    <property type="evidence" value="ECO:0007669"/>
    <property type="project" value="InterPro"/>
</dbReference>
<dbReference type="PROSITE" id="PS50893">
    <property type="entry name" value="ABC_TRANSPORTER_2"/>
    <property type="match status" value="2"/>
</dbReference>
<dbReference type="GO" id="GO:0016887">
    <property type="term" value="F:ATP hydrolysis activity"/>
    <property type="evidence" value="ECO:0007669"/>
    <property type="project" value="InterPro"/>
</dbReference>
<accession>A0A3R6VGP1</accession>
<comment type="caution">
    <text evidence="6">The sequence shown here is derived from an EMBL/GenBank/DDBJ whole genome shotgun (WGS) entry which is preliminary data.</text>
</comment>
<feature type="domain" description="ABC transporter" evidence="5">
    <location>
        <begin position="322"/>
        <end position="541"/>
    </location>
</feature>
<keyword evidence="3" id="KW-0175">Coiled coil</keyword>
<feature type="compositionally biased region" description="Basic residues" evidence="4">
    <location>
        <begin position="536"/>
        <end position="553"/>
    </location>
</feature>
<dbReference type="FunFam" id="3.40.50.300:FF:000011">
    <property type="entry name" value="Putative ABC transporter ATP-binding component"/>
    <property type="match status" value="1"/>
</dbReference>
<dbReference type="Gene3D" id="3.40.50.300">
    <property type="entry name" value="P-loop containing nucleotide triphosphate hydrolases"/>
    <property type="match status" value="2"/>
</dbReference>
<sequence>MKTLSVNNLEQNVGARTLYANVSFKINTPDRVGLVGLNGVGKTTLLNSLIDEQLLKQKIIEHPHDYQISYLRQTPKFAESLTVIEAILQGEEPLYVAVRNYEQVLNQYFHQPDNQQISKKFFQAQEEMDRLDGWEFQSTVETILTKLGITQFNQTIGQLSGGQQRRVALAQVLVSTADLLILDEPTNHLDENAITWLETFLNNYQGAVIFVTHDRYFFNSVANRILEISQQQVIEYSGNYEDYVTQKAQNETTWAATQQHQRNLYRHELKWMRAGVQARGTKQNARVERFKQLSQQLKGQNVNDGSQLTIDIKQQRLGKDVFNLQDAVLKFGNQVLVQDLNLRINSGEHLGIIGANGAGKTTFLNVLAQRQNLSAGQLEIGQTVKIGYYTQHVEAMDSDMRVISYLESIGQNVEDASGYRLSASQLLERFLFSPQQQGSFIRDLSGGEKRRLYLLAVLIRRPNVLLLDEPTNNLDIETMTILEYYLMEFEGTVVAVSHDRYFLDKITDDLLVFKGQGQIDRYWGSYSNYLNEQTTHNKHKSNANKANTNRRTHSTTSDKLTYSEKLELEKLEPQIDKLEQQKKSLEEAMTKTGQDYQKLLKQQQQLDELKQQIETTVERWTQLAEKEE</sequence>
<evidence type="ECO:0000256" key="1">
    <source>
        <dbReference type="ARBA" id="ARBA00022741"/>
    </source>
</evidence>
<gene>
    <name evidence="6" type="ORF">DS832_05570</name>
</gene>
<evidence type="ECO:0000256" key="2">
    <source>
        <dbReference type="ARBA" id="ARBA00022840"/>
    </source>
</evidence>
<reference evidence="6 7" key="1">
    <citation type="submission" date="2018-07" db="EMBL/GenBank/DDBJ databases">
        <title>Genome sequences of six Lactobacillus spp. isolated from bumble bee guts.</title>
        <authorList>
            <person name="Motta E.V.S."/>
            <person name="Moran N.A."/>
        </authorList>
    </citation>
    <scope>NUCLEOTIDE SEQUENCE [LARGE SCALE GENOMIC DNA]</scope>
    <source>
        <strain evidence="6 7">LV-8.1</strain>
    </source>
</reference>
<name>A0A3R6VGP1_9LACO</name>
<dbReference type="InterPro" id="IPR051309">
    <property type="entry name" value="ABCF_ATPase"/>
</dbReference>
<dbReference type="InterPro" id="IPR017871">
    <property type="entry name" value="ABC_transporter-like_CS"/>
</dbReference>
<dbReference type="PROSITE" id="PS00211">
    <property type="entry name" value="ABC_TRANSPORTER_1"/>
    <property type="match status" value="1"/>
</dbReference>
<organism evidence="6 7">
    <name type="scientific">Bombilactobacillus bombi</name>
    <dbReference type="NCBI Taxonomy" id="1303590"/>
    <lineage>
        <taxon>Bacteria</taxon>
        <taxon>Bacillati</taxon>
        <taxon>Bacillota</taxon>
        <taxon>Bacilli</taxon>
        <taxon>Lactobacillales</taxon>
        <taxon>Lactobacillaceae</taxon>
        <taxon>Bombilactobacillus</taxon>
    </lineage>
</organism>
<feature type="domain" description="ABC transporter" evidence="5">
    <location>
        <begin position="4"/>
        <end position="255"/>
    </location>
</feature>
<keyword evidence="1" id="KW-0547">Nucleotide-binding</keyword>
<proteinExistence type="predicted"/>
<dbReference type="InterPro" id="IPR003439">
    <property type="entry name" value="ABC_transporter-like_ATP-bd"/>
</dbReference>
<protein>
    <submittedName>
        <fullName evidence="6">ABC transporter ATP-binding protein</fullName>
    </submittedName>
</protein>
<dbReference type="SUPFAM" id="SSF52540">
    <property type="entry name" value="P-loop containing nucleoside triphosphate hydrolases"/>
    <property type="match status" value="2"/>
</dbReference>
<dbReference type="InterPro" id="IPR032524">
    <property type="entry name" value="ABC_tran_C"/>
</dbReference>
<dbReference type="Gene3D" id="1.10.287.380">
    <property type="entry name" value="Valyl-tRNA synthetase, C-terminal domain"/>
    <property type="match status" value="1"/>
</dbReference>
<dbReference type="Pfam" id="PF00005">
    <property type="entry name" value="ABC_tran"/>
    <property type="match status" value="2"/>
</dbReference>
<dbReference type="InterPro" id="IPR037118">
    <property type="entry name" value="Val-tRNA_synth_C_sf"/>
</dbReference>
<dbReference type="Pfam" id="PF16326">
    <property type="entry name" value="ABC_tran_CTD"/>
    <property type="match status" value="1"/>
</dbReference>
<dbReference type="Pfam" id="PF12848">
    <property type="entry name" value="ABC_tran_Xtn"/>
    <property type="match status" value="1"/>
</dbReference>
<dbReference type="InterPro" id="IPR032781">
    <property type="entry name" value="ABC_tran_Xtn"/>
</dbReference>
<dbReference type="Proteomes" id="UP000284822">
    <property type="component" value="Unassembled WGS sequence"/>
</dbReference>
<feature type="coiled-coil region" evidence="3">
    <location>
        <begin position="568"/>
        <end position="626"/>
    </location>
</feature>